<dbReference type="Pfam" id="PF03009">
    <property type="entry name" value="GDPD"/>
    <property type="match status" value="1"/>
</dbReference>
<reference evidence="2" key="1">
    <citation type="submission" date="2018-05" db="EMBL/GenBank/DDBJ databases">
        <authorList>
            <person name="Lanie J.A."/>
            <person name="Ng W.-L."/>
            <person name="Kazmierczak K.M."/>
            <person name="Andrzejewski T.M."/>
            <person name="Davidsen T.M."/>
            <person name="Wayne K.J."/>
            <person name="Tettelin H."/>
            <person name="Glass J.I."/>
            <person name="Rusch D."/>
            <person name="Podicherti R."/>
            <person name="Tsui H.-C.T."/>
            <person name="Winkler M.E."/>
        </authorList>
    </citation>
    <scope>NUCLEOTIDE SEQUENCE</scope>
</reference>
<dbReference type="InterPro" id="IPR030395">
    <property type="entry name" value="GP_PDE_dom"/>
</dbReference>
<dbReference type="CDD" id="cd08556">
    <property type="entry name" value="GDPD"/>
    <property type="match status" value="1"/>
</dbReference>
<dbReference type="PROSITE" id="PS51704">
    <property type="entry name" value="GP_PDE"/>
    <property type="match status" value="1"/>
</dbReference>
<feature type="domain" description="GP-PDE" evidence="1">
    <location>
        <begin position="1"/>
        <end position="181"/>
    </location>
</feature>
<proteinExistence type="predicted"/>
<name>A0A382Q0J0_9ZZZZ</name>
<accession>A0A382Q0J0</accession>
<dbReference type="GO" id="GO:0006629">
    <property type="term" value="P:lipid metabolic process"/>
    <property type="evidence" value="ECO:0007669"/>
    <property type="project" value="InterPro"/>
</dbReference>
<dbReference type="InterPro" id="IPR017946">
    <property type="entry name" value="PLC-like_Pdiesterase_TIM-brl"/>
</dbReference>
<organism evidence="2">
    <name type="scientific">marine metagenome</name>
    <dbReference type="NCBI Taxonomy" id="408172"/>
    <lineage>
        <taxon>unclassified sequences</taxon>
        <taxon>metagenomes</taxon>
        <taxon>ecological metagenomes</taxon>
    </lineage>
</organism>
<dbReference type="Gene3D" id="3.20.20.190">
    <property type="entry name" value="Phosphatidylinositol (PI) phosphodiesterase"/>
    <property type="match status" value="1"/>
</dbReference>
<gene>
    <name evidence="2" type="ORF">METZ01_LOCUS331384</name>
</gene>
<evidence type="ECO:0000313" key="2">
    <source>
        <dbReference type="EMBL" id="SVC78530.1"/>
    </source>
</evidence>
<dbReference type="GO" id="GO:0008081">
    <property type="term" value="F:phosphoric diester hydrolase activity"/>
    <property type="evidence" value="ECO:0007669"/>
    <property type="project" value="InterPro"/>
</dbReference>
<dbReference type="PANTHER" id="PTHR46211">
    <property type="entry name" value="GLYCEROPHOSPHORYL DIESTER PHOSPHODIESTERASE"/>
    <property type="match status" value="1"/>
</dbReference>
<dbReference type="EMBL" id="UINC01110789">
    <property type="protein sequence ID" value="SVC78530.1"/>
    <property type="molecule type" value="Genomic_DNA"/>
</dbReference>
<protein>
    <recommendedName>
        <fullName evidence="1">GP-PDE domain-containing protein</fullName>
    </recommendedName>
</protein>
<evidence type="ECO:0000259" key="1">
    <source>
        <dbReference type="PROSITE" id="PS51704"/>
    </source>
</evidence>
<feature type="non-terminal residue" evidence="2">
    <location>
        <position position="1"/>
    </location>
</feature>
<dbReference type="AlphaFoldDB" id="A0A382Q0J0"/>
<feature type="non-terminal residue" evidence="2">
    <location>
        <position position="181"/>
    </location>
</feature>
<sequence>VLVVHHDAHLADGRLIRETVTGDMPGSVPSLAEAFEACEGMGVNVEIKHLPGEPDFAEVDLVCAAVAGLASAYRPVWQLLLSSFDISAVDRILAVDPTLPTAWLVVERYGTAQILDRVEAHGHGAINPWDELVDQVLVDDAHRRGLKVVVWTVDDGDRIVELANWGVDGIVTNQVSMARRA</sequence>
<dbReference type="SUPFAM" id="SSF51695">
    <property type="entry name" value="PLC-like phosphodiesterases"/>
    <property type="match status" value="1"/>
</dbReference>
<dbReference type="PANTHER" id="PTHR46211:SF14">
    <property type="entry name" value="GLYCEROPHOSPHODIESTER PHOSPHODIESTERASE"/>
    <property type="match status" value="1"/>
</dbReference>